<dbReference type="EMBL" id="JACEIK010000441">
    <property type="protein sequence ID" value="MCD7457111.1"/>
    <property type="molecule type" value="Genomic_DNA"/>
</dbReference>
<organism evidence="2 3">
    <name type="scientific">Datura stramonium</name>
    <name type="common">Jimsonweed</name>
    <name type="synonym">Common thornapple</name>
    <dbReference type="NCBI Taxonomy" id="4076"/>
    <lineage>
        <taxon>Eukaryota</taxon>
        <taxon>Viridiplantae</taxon>
        <taxon>Streptophyta</taxon>
        <taxon>Embryophyta</taxon>
        <taxon>Tracheophyta</taxon>
        <taxon>Spermatophyta</taxon>
        <taxon>Magnoliopsida</taxon>
        <taxon>eudicotyledons</taxon>
        <taxon>Gunneridae</taxon>
        <taxon>Pentapetalae</taxon>
        <taxon>asterids</taxon>
        <taxon>lamiids</taxon>
        <taxon>Solanales</taxon>
        <taxon>Solanaceae</taxon>
        <taxon>Solanoideae</taxon>
        <taxon>Datureae</taxon>
        <taxon>Datura</taxon>
    </lineage>
</organism>
<evidence type="ECO:0000313" key="3">
    <source>
        <dbReference type="Proteomes" id="UP000823775"/>
    </source>
</evidence>
<name>A0ABS8SDY8_DATST</name>
<proteinExistence type="predicted"/>
<feature type="region of interest" description="Disordered" evidence="1">
    <location>
        <begin position="1"/>
        <end position="20"/>
    </location>
</feature>
<keyword evidence="3" id="KW-1185">Reference proteome</keyword>
<sequence>MKMETRTDAPPEDTGETQMPTALREIGYQRTAHQHWQNVGANTELLWNLLSISCDRSTDRGLAPANRWCHASDARQKRAKVQASSLLELNIMAWYFVRDGARRLAWHDVVVEEDAQRKCRLAERCIASPGPLNRTDLP</sequence>
<gene>
    <name evidence="2" type="ORF">HAX54_034244</name>
</gene>
<protein>
    <submittedName>
        <fullName evidence="2">Uncharacterized protein</fullName>
    </submittedName>
</protein>
<evidence type="ECO:0000256" key="1">
    <source>
        <dbReference type="SAM" id="MobiDB-lite"/>
    </source>
</evidence>
<comment type="caution">
    <text evidence="2">The sequence shown here is derived from an EMBL/GenBank/DDBJ whole genome shotgun (WGS) entry which is preliminary data.</text>
</comment>
<reference evidence="2 3" key="1">
    <citation type="journal article" date="2021" name="BMC Genomics">
        <title>Datura genome reveals duplications of psychoactive alkaloid biosynthetic genes and high mutation rate following tissue culture.</title>
        <authorList>
            <person name="Rajewski A."/>
            <person name="Carter-House D."/>
            <person name="Stajich J."/>
            <person name="Litt A."/>
        </authorList>
    </citation>
    <scope>NUCLEOTIDE SEQUENCE [LARGE SCALE GENOMIC DNA]</scope>
    <source>
        <strain evidence="2">AR-01</strain>
    </source>
</reference>
<accession>A0ABS8SDY8</accession>
<dbReference type="Proteomes" id="UP000823775">
    <property type="component" value="Unassembled WGS sequence"/>
</dbReference>
<evidence type="ECO:0000313" key="2">
    <source>
        <dbReference type="EMBL" id="MCD7457111.1"/>
    </source>
</evidence>